<accession>A0A8H6NCZ5</accession>
<protein>
    <submittedName>
        <fullName evidence="8">Integral membrane protein</fullName>
    </submittedName>
</protein>
<feature type="transmembrane region" description="Helical" evidence="6">
    <location>
        <begin position="161"/>
        <end position="181"/>
    </location>
</feature>
<evidence type="ECO:0000256" key="3">
    <source>
        <dbReference type="ARBA" id="ARBA00022989"/>
    </source>
</evidence>
<sequence length="304" mass="33114">MASIAIHVTGVNSGAATYEIKAHARYRLLGTMSATCAALRADPSPVQLFSHHDRVCDNCLSTTVSSMGDQGGAPPIPQPVGLFSHTGGQSTEIFYTSIAFPIFALPIVGLRLYTSKVLLRRWHNDDTLEEARLGAGDHITTMTPDGITLLLASGKWAGVPLYNITTLFIKSSVLAFYLRFLVETSFRVFTYIVIFVVVSYSIVNTAATLALNCTNDLPDVCGTMIRIYIACGALNVLTDVIILLLPFWILRPMKVPFHRKIGIALVLMGGGFVVAVSIIRLVATVRIDSDPDVTYGWGTSVMWW</sequence>
<feature type="transmembrane region" description="Helical" evidence="6">
    <location>
        <begin position="261"/>
        <end position="283"/>
    </location>
</feature>
<organism evidence="8 9">
    <name type="scientific">Colletotrichum plurivorum</name>
    <dbReference type="NCBI Taxonomy" id="2175906"/>
    <lineage>
        <taxon>Eukaryota</taxon>
        <taxon>Fungi</taxon>
        <taxon>Dikarya</taxon>
        <taxon>Ascomycota</taxon>
        <taxon>Pezizomycotina</taxon>
        <taxon>Sordariomycetes</taxon>
        <taxon>Hypocreomycetidae</taxon>
        <taxon>Glomerellales</taxon>
        <taxon>Glomerellaceae</taxon>
        <taxon>Colletotrichum</taxon>
        <taxon>Colletotrichum orchidearum species complex</taxon>
    </lineage>
</organism>
<comment type="subcellular location">
    <subcellularLocation>
        <location evidence="1">Membrane</location>
        <topology evidence="1">Multi-pass membrane protein</topology>
    </subcellularLocation>
</comment>
<evidence type="ECO:0000256" key="2">
    <source>
        <dbReference type="ARBA" id="ARBA00022692"/>
    </source>
</evidence>
<dbReference type="PANTHER" id="PTHR33048:SF55">
    <property type="entry name" value="INTEGRAL MEMBRANE PROTEIN"/>
    <property type="match status" value="1"/>
</dbReference>
<dbReference type="InterPro" id="IPR052337">
    <property type="entry name" value="SAT4-like"/>
</dbReference>
<feature type="transmembrane region" description="Helical" evidence="6">
    <location>
        <begin position="188"/>
        <end position="207"/>
    </location>
</feature>
<keyword evidence="4 6" id="KW-0472">Membrane</keyword>
<dbReference type="Pfam" id="PF20684">
    <property type="entry name" value="Fung_rhodopsin"/>
    <property type="match status" value="1"/>
</dbReference>
<keyword evidence="9" id="KW-1185">Reference proteome</keyword>
<reference evidence="8" key="1">
    <citation type="journal article" date="2020" name="Phytopathology">
        <title>Genome Sequence Resources of Colletotrichum truncatum, C. plurivorum, C. musicola, and C. sojae: Four Species Pathogenic to Soybean (Glycine max).</title>
        <authorList>
            <person name="Rogerio F."/>
            <person name="Boufleur T.R."/>
            <person name="Ciampi-Guillardi M."/>
            <person name="Sukno S.A."/>
            <person name="Thon M.R."/>
            <person name="Massola Junior N.S."/>
            <person name="Baroncelli R."/>
        </authorList>
    </citation>
    <scope>NUCLEOTIDE SEQUENCE</scope>
    <source>
        <strain evidence="8">LFN00145</strain>
    </source>
</reference>
<comment type="similarity">
    <text evidence="5">Belongs to the SAT4 family.</text>
</comment>
<comment type="caution">
    <text evidence="8">The sequence shown here is derived from an EMBL/GenBank/DDBJ whole genome shotgun (WGS) entry which is preliminary data.</text>
</comment>
<feature type="transmembrane region" description="Helical" evidence="6">
    <location>
        <begin position="93"/>
        <end position="113"/>
    </location>
</feature>
<gene>
    <name evidence="8" type="ORF">CPLU01_08305</name>
</gene>
<keyword evidence="3 6" id="KW-1133">Transmembrane helix</keyword>
<evidence type="ECO:0000256" key="1">
    <source>
        <dbReference type="ARBA" id="ARBA00004141"/>
    </source>
</evidence>
<proteinExistence type="inferred from homology"/>
<feature type="transmembrane region" description="Helical" evidence="6">
    <location>
        <begin position="227"/>
        <end position="249"/>
    </location>
</feature>
<evidence type="ECO:0000313" key="8">
    <source>
        <dbReference type="EMBL" id="KAF6828754.1"/>
    </source>
</evidence>
<evidence type="ECO:0000313" key="9">
    <source>
        <dbReference type="Proteomes" id="UP000654918"/>
    </source>
</evidence>
<evidence type="ECO:0000256" key="5">
    <source>
        <dbReference type="ARBA" id="ARBA00038359"/>
    </source>
</evidence>
<evidence type="ECO:0000259" key="7">
    <source>
        <dbReference type="Pfam" id="PF20684"/>
    </source>
</evidence>
<dbReference type="InterPro" id="IPR049326">
    <property type="entry name" value="Rhodopsin_dom_fungi"/>
</dbReference>
<name>A0A8H6NCZ5_9PEZI</name>
<dbReference type="AlphaFoldDB" id="A0A8H6NCZ5"/>
<dbReference type="Proteomes" id="UP000654918">
    <property type="component" value="Unassembled WGS sequence"/>
</dbReference>
<evidence type="ECO:0000256" key="4">
    <source>
        <dbReference type="ARBA" id="ARBA00023136"/>
    </source>
</evidence>
<keyword evidence="2 6" id="KW-0812">Transmembrane</keyword>
<dbReference type="GO" id="GO:0016020">
    <property type="term" value="C:membrane"/>
    <property type="evidence" value="ECO:0007669"/>
    <property type="project" value="UniProtKB-SubCell"/>
</dbReference>
<dbReference type="EMBL" id="WIGO01000117">
    <property type="protein sequence ID" value="KAF6828754.1"/>
    <property type="molecule type" value="Genomic_DNA"/>
</dbReference>
<dbReference type="PANTHER" id="PTHR33048">
    <property type="entry name" value="PTH11-LIKE INTEGRAL MEMBRANE PROTEIN (AFU_ORTHOLOGUE AFUA_5G11245)"/>
    <property type="match status" value="1"/>
</dbReference>
<evidence type="ECO:0000256" key="6">
    <source>
        <dbReference type="SAM" id="Phobius"/>
    </source>
</evidence>
<feature type="domain" description="Rhodopsin" evidence="7">
    <location>
        <begin position="130"/>
        <end position="303"/>
    </location>
</feature>